<reference evidence="1 2" key="1">
    <citation type="submission" date="2020-08" db="EMBL/GenBank/DDBJ databases">
        <title>Aphidius gifuensis genome sequencing and assembly.</title>
        <authorList>
            <person name="Du Z."/>
        </authorList>
    </citation>
    <scope>NUCLEOTIDE SEQUENCE [LARGE SCALE GENOMIC DNA]</scope>
    <source>
        <strain evidence="1">YNYX2018</strain>
        <tissue evidence="1">Adults</tissue>
    </source>
</reference>
<keyword evidence="2" id="KW-1185">Reference proteome</keyword>
<dbReference type="Proteomes" id="UP000639338">
    <property type="component" value="Unassembled WGS sequence"/>
</dbReference>
<sequence>MLSRWCLCLGSKNQDPPYQQSTTSRTGLFSISAAAEEAEHRMFFFDNRNKSCKQLLRQNGLPSKVILFPDESWARNACSSHWTVTPFWWSQSMCKIVEVTGSRRYSTRGKMVDTGPGTLNILGSFKKQNVDPDFKLYLTSNVARSDFNMGYSMTGTLERGSLKKNKFEMTHFAIIRRRDFVEAMEQSSP</sequence>
<proteinExistence type="predicted"/>
<name>A0A834Y744_APHGI</name>
<comment type="caution">
    <text evidence="1">The sequence shown here is derived from an EMBL/GenBank/DDBJ whole genome shotgun (WGS) entry which is preliminary data.</text>
</comment>
<evidence type="ECO:0000313" key="1">
    <source>
        <dbReference type="EMBL" id="KAF7997771.1"/>
    </source>
</evidence>
<dbReference type="EMBL" id="JACMRX010000001">
    <property type="protein sequence ID" value="KAF7997771.1"/>
    <property type="molecule type" value="Genomic_DNA"/>
</dbReference>
<evidence type="ECO:0000313" key="2">
    <source>
        <dbReference type="Proteomes" id="UP000639338"/>
    </source>
</evidence>
<accession>A0A834Y744</accession>
<organism evidence="1 2">
    <name type="scientific">Aphidius gifuensis</name>
    <name type="common">Parasitoid wasp</name>
    <dbReference type="NCBI Taxonomy" id="684658"/>
    <lineage>
        <taxon>Eukaryota</taxon>
        <taxon>Metazoa</taxon>
        <taxon>Ecdysozoa</taxon>
        <taxon>Arthropoda</taxon>
        <taxon>Hexapoda</taxon>
        <taxon>Insecta</taxon>
        <taxon>Pterygota</taxon>
        <taxon>Neoptera</taxon>
        <taxon>Endopterygota</taxon>
        <taxon>Hymenoptera</taxon>
        <taxon>Apocrita</taxon>
        <taxon>Ichneumonoidea</taxon>
        <taxon>Braconidae</taxon>
        <taxon>Aphidiinae</taxon>
        <taxon>Aphidius</taxon>
    </lineage>
</organism>
<dbReference type="OrthoDB" id="9974612at2759"/>
<dbReference type="AlphaFoldDB" id="A0A834Y744"/>
<protein>
    <submittedName>
        <fullName evidence="1">Uncharacterized protein</fullName>
    </submittedName>
</protein>
<gene>
    <name evidence="1" type="ORF">HCN44_009169</name>
</gene>